<accession>A0A6J3LTB8</accession>
<evidence type="ECO:0000313" key="2">
    <source>
        <dbReference type="Proteomes" id="UP000504637"/>
    </source>
</evidence>
<evidence type="ECO:0000256" key="1">
    <source>
        <dbReference type="SAM" id="MobiDB-lite"/>
    </source>
</evidence>
<reference evidence="3" key="3">
    <citation type="submission" date="2025-08" db="UniProtKB">
        <authorList>
            <consortium name="RefSeq"/>
        </authorList>
    </citation>
    <scope>IDENTIFICATION</scope>
    <source>
        <strain evidence="3">CBS 342.82</strain>
    </source>
</reference>
<gene>
    <name evidence="3" type="ORF">K489DRAFT_384715</name>
</gene>
<evidence type="ECO:0000313" key="3">
    <source>
        <dbReference type="RefSeq" id="XP_033455560.1"/>
    </source>
</evidence>
<dbReference type="AlphaFoldDB" id="A0A6J3LTB8"/>
<keyword evidence="2" id="KW-1185">Reference proteome</keyword>
<protein>
    <submittedName>
        <fullName evidence="3">Uncharacterized protein</fullName>
    </submittedName>
</protein>
<name>A0A6J3LTB8_9PEZI</name>
<dbReference type="Proteomes" id="UP000504637">
    <property type="component" value="Unplaced"/>
</dbReference>
<proteinExistence type="predicted"/>
<reference evidence="3" key="2">
    <citation type="submission" date="2020-04" db="EMBL/GenBank/DDBJ databases">
        <authorList>
            <consortium name="NCBI Genome Project"/>
        </authorList>
    </citation>
    <scope>NUCLEOTIDE SEQUENCE</scope>
    <source>
        <strain evidence="3">CBS 342.82</strain>
    </source>
</reference>
<dbReference type="RefSeq" id="XP_033455560.1">
    <property type="nucleotide sequence ID" value="XM_033605921.1"/>
</dbReference>
<feature type="compositionally biased region" description="Basic and acidic residues" evidence="1">
    <location>
        <begin position="280"/>
        <end position="294"/>
    </location>
</feature>
<feature type="region of interest" description="Disordered" evidence="1">
    <location>
        <begin position="247"/>
        <end position="327"/>
    </location>
</feature>
<reference evidence="3" key="1">
    <citation type="submission" date="2020-01" db="EMBL/GenBank/DDBJ databases">
        <authorList>
            <consortium name="DOE Joint Genome Institute"/>
            <person name="Haridas S."/>
            <person name="Albert R."/>
            <person name="Binder M."/>
            <person name="Bloem J."/>
            <person name="Labutti K."/>
            <person name="Salamov A."/>
            <person name="Andreopoulos B."/>
            <person name="Baker S.E."/>
            <person name="Barry K."/>
            <person name="Bills G."/>
            <person name="Bluhm B.H."/>
            <person name="Cannon C."/>
            <person name="Castanera R."/>
            <person name="Culley D.E."/>
            <person name="Daum C."/>
            <person name="Ezra D."/>
            <person name="Gonzalez J.B."/>
            <person name="Henrissat B."/>
            <person name="Kuo A."/>
            <person name="Liang C."/>
            <person name="Lipzen A."/>
            <person name="Lutzoni F."/>
            <person name="Magnuson J."/>
            <person name="Mondo S."/>
            <person name="Nolan M."/>
            <person name="Ohm R."/>
            <person name="Pangilinan J."/>
            <person name="Park H.-J."/>
            <person name="Ramirez L."/>
            <person name="Alfaro M."/>
            <person name="Sun H."/>
            <person name="Tritt A."/>
            <person name="Yoshinaga Y."/>
            <person name="Zwiers L.-H."/>
            <person name="Turgeon B.G."/>
            <person name="Goodwin S.B."/>
            <person name="Spatafora J.W."/>
            <person name="Crous P.W."/>
            <person name="Grigoriev I.V."/>
        </authorList>
    </citation>
    <scope>NUCLEOTIDE SEQUENCE</scope>
    <source>
        <strain evidence="3">CBS 342.82</strain>
    </source>
</reference>
<sequence length="344" mass="38957">MNVAQTKQYALRFVGLEQWKDWDDCLYRGVKFTPPGGSAFVFAASKESASPFRLLSPVSPSESRSARANPLIPPIDAARPAAFHSYRTIAGKTYELWSIAQAFPDAIIGSRSFVVLLPHHAWHRNLKRYCPGAFSVITMTLDRGDKLDSRAGGRDNGEEWQQNVIIDVKEAIQKELDLARDWNEINAVLQARMDDFMKVHRNLLKGKPALDPELLLLISNWIVQSFAADTYDNTIAYMGLNDNVDSENGHLSRLSGDEGSSSKRGRRRSREAPHGATDPYVDREDVTPFPEKEYPPSSDRNAPVHNQREQHVNDDWPDWSGGYDDESIMSRTERLEKRLEQQCN</sequence>
<dbReference type="GeneID" id="54363721"/>
<organism evidence="3">
    <name type="scientific">Dissoconium aciculare CBS 342.82</name>
    <dbReference type="NCBI Taxonomy" id="1314786"/>
    <lineage>
        <taxon>Eukaryota</taxon>
        <taxon>Fungi</taxon>
        <taxon>Dikarya</taxon>
        <taxon>Ascomycota</taxon>
        <taxon>Pezizomycotina</taxon>
        <taxon>Dothideomycetes</taxon>
        <taxon>Dothideomycetidae</taxon>
        <taxon>Mycosphaerellales</taxon>
        <taxon>Dissoconiaceae</taxon>
        <taxon>Dissoconium</taxon>
    </lineage>
</organism>